<dbReference type="GO" id="GO:0008757">
    <property type="term" value="F:S-adenosylmethionine-dependent methyltransferase activity"/>
    <property type="evidence" value="ECO:0007669"/>
    <property type="project" value="InterPro"/>
</dbReference>
<dbReference type="InterPro" id="IPR029063">
    <property type="entry name" value="SAM-dependent_MTases_sf"/>
</dbReference>
<accession>A0A6A6T4M5</accession>
<dbReference type="SUPFAM" id="SSF53335">
    <property type="entry name" value="S-adenosyl-L-methionine-dependent methyltransferases"/>
    <property type="match status" value="1"/>
</dbReference>
<evidence type="ECO:0000313" key="2">
    <source>
        <dbReference type="EMBL" id="KAF2653768.1"/>
    </source>
</evidence>
<protein>
    <submittedName>
        <fullName evidence="2">S-adenosyl-L-methionine-dependent methyltransferase</fullName>
    </submittedName>
</protein>
<evidence type="ECO:0000313" key="3">
    <source>
        <dbReference type="Proteomes" id="UP000799324"/>
    </source>
</evidence>
<dbReference type="InterPro" id="IPR013216">
    <property type="entry name" value="Methyltransf_11"/>
</dbReference>
<dbReference type="AlphaFoldDB" id="A0A6A6T4M5"/>
<dbReference type="Proteomes" id="UP000799324">
    <property type="component" value="Unassembled WGS sequence"/>
</dbReference>
<sequence length="279" mass="31031">MPSFTPKRCLPPDPAFFTQLAGDSTEQVAKRLLDFIPPIEAGSVIHDNACGAEAMTDAIMATSPNALDSTVIATDIVPQMIERVNQKAREKGWAKVKAEVMSSEALTFEDGRFTHSFTNMGIMVMEKDVEAAREVFRTLRKGGVAVMSIWDKPLPVQVVTAAHNRFSPDATELPLFIERGGFDDEDLQRVMEDAGFDGRSIVIERTYAVLEVADLKWWANAVWSFVGAPVGGWTLEDERQWDETVKFMVEWLEGYEGLSEGEGRSVTFEMPAHVAIVRK</sequence>
<reference evidence="2" key="1">
    <citation type="journal article" date="2020" name="Stud. Mycol.">
        <title>101 Dothideomycetes genomes: a test case for predicting lifestyles and emergence of pathogens.</title>
        <authorList>
            <person name="Haridas S."/>
            <person name="Albert R."/>
            <person name="Binder M."/>
            <person name="Bloem J."/>
            <person name="Labutti K."/>
            <person name="Salamov A."/>
            <person name="Andreopoulos B."/>
            <person name="Baker S."/>
            <person name="Barry K."/>
            <person name="Bills G."/>
            <person name="Bluhm B."/>
            <person name="Cannon C."/>
            <person name="Castanera R."/>
            <person name="Culley D."/>
            <person name="Daum C."/>
            <person name="Ezra D."/>
            <person name="Gonzalez J."/>
            <person name="Henrissat B."/>
            <person name="Kuo A."/>
            <person name="Liang C."/>
            <person name="Lipzen A."/>
            <person name="Lutzoni F."/>
            <person name="Magnuson J."/>
            <person name="Mondo S."/>
            <person name="Nolan M."/>
            <person name="Ohm R."/>
            <person name="Pangilinan J."/>
            <person name="Park H.-J."/>
            <person name="Ramirez L."/>
            <person name="Alfaro M."/>
            <person name="Sun H."/>
            <person name="Tritt A."/>
            <person name="Yoshinaga Y."/>
            <person name="Zwiers L.-H."/>
            <person name="Turgeon B."/>
            <person name="Goodwin S."/>
            <person name="Spatafora J."/>
            <person name="Crous P."/>
            <person name="Grigoriev I."/>
        </authorList>
    </citation>
    <scope>NUCLEOTIDE SEQUENCE</scope>
    <source>
        <strain evidence="2">CBS 122681</strain>
    </source>
</reference>
<dbReference type="GO" id="GO:0032259">
    <property type="term" value="P:methylation"/>
    <property type="evidence" value="ECO:0007669"/>
    <property type="project" value="UniProtKB-KW"/>
</dbReference>
<proteinExistence type="predicted"/>
<keyword evidence="3" id="KW-1185">Reference proteome</keyword>
<dbReference type="EMBL" id="MU004375">
    <property type="protein sequence ID" value="KAF2653768.1"/>
    <property type="molecule type" value="Genomic_DNA"/>
</dbReference>
<dbReference type="Gene3D" id="3.40.50.150">
    <property type="entry name" value="Vaccinia Virus protein VP39"/>
    <property type="match status" value="1"/>
</dbReference>
<organism evidence="2 3">
    <name type="scientific">Lophiostoma macrostomum CBS 122681</name>
    <dbReference type="NCBI Taxonomy" id="1314788"/>
    <lineage>
        <taxon>Eukaryota</taxon>
        <taxon>Fungi</taxon>
        <taxon>Dikarya</taxon>
        <taxon>Ascomycota</taxon>
        <taxon>Pezizomycotina</taxon>
        <taxon>Dothideomycetes</taxon>
        <taxon>Pleosporomycetidae</taxon>
        <taxon>Pleosporales</taxon>
        <taxon>Lophiostomataceae</taxon>
        <taxon>Lophiostoma</taxon>
    </lineage>
</organism>
<gene>
    <name evidence="2" type="ORF">K491DRAFT_694417</name>
</gene>
<evidence type="ECO:0000259" key="1">
    <source>
        <dbReference type="Pfam" id="PF08241"/>
    </source>
</evidence>
<keyword evidence="2" id="KW-0808">Transferase</keyword>
<dbReference type="Pfam" id="PF08241">
    <property type="entry name" value="Methyltransf_11"/>
    <property type="match status" value="1"/>
</dbReference>
<name>A0A6A6T4M5_9PLEO</name>
<dbReference type="OrthoDB" id="2013972at2759"/>
<keyword evidence="2" id="KW-0489">Methyltransferase</keyword>
<dbReference type="CDD" id="cd02440">
    <property type="entry name" value="AdoMet_MTases"/>
    <property type="match status" value="1"/>
</dbReference>
<feature type="domain" description="Methyltransferase type 11" evidence="1">
    <location>
        <begin position="48"/>
        <end position="146"/>
    </location>
</feature>